<dbReference type="Pfam" id="PF00990">
    <property type="entry name" value="GGDEF"/>
    <property type="match status" value="1"/>
</dbReference>
<dbReference type="Pfam" id="PF13426">
    <property type="entry name" value="PAS_9"/>
    <property type="match status" value="1"/>
</dbReference>
<evidence type="ECO:0000259" key="5">
    <source>
        <dbReference type="PROSITE" id="PS50887"/>
    </source>
</evidence>
<dbReference type="Gene3D" id="3.40.50.2300">
    <property type="match status" value="2"/>
</dbReference>
<evidence type="ECO:0000259" key="4">
    <source>
        <dbReference type="PROSITE" id="PS50883"/>
    </source>
</evidence>
<dbReference type="SMART" id="SM00086">
    <property type="entry name" value="PAC"/>
    <property type="match status" value="2"/>
</dbReference>
<dbReference type="SMART" id="SM00091">
    <property type="entry name" value="PAS"/>
    <property type="match status" value="2"/>
</dbReference>
<dbReference type="Proteomes" id="UP001595722">
    <property type="component" value="Unassembled WGS sequence"/>
</dbReference>
<dbReference type="EMBL" id="JBHRYB010000005">
    <property type="protein sequence ID" value="MFC3680218.1"/>
    <property type="molecule type" value="Genomic_DNA"/>
</dbReference>
<dbReference type="InterPro" id="IPR007487">
    <property type="entry name" value="ABC_transpt-TYRBP-like"/>
</dbReference>
<dbReference type="SUPFAM" id="SSF55073">
    <property type="entry name" value="Nucleotide cyclase"/>
    <property type="match status" value="1"/>
</dbReference>
<feature type="domain" description="EAL" evidence="4">
    <location>
        <begin position="813"/>
        <end position="1067"/>
    </location>
</feature>
<accession>A0ABV7VVX9</accession>
<dbReference type="SUPFAM" id="SSF141868">
    <property type="entry name" value="EAL domain-like"/>
    <property type="match status" value="1"/>
</dbReference>
<dbReference type="Gene3D" id="3.30.70.270">
    <property type="match status" value="1"/>
</dbReference>
<dbReference type="Pfam" id="PF08448">
    <property type="entry name" value="PAS_4"/>
    <property type="match status" value="1"/>
</dbReference>
<name>A0ABV7VVX9_9GAMM</name>
<keyword evidence="1" id="KW-0732">Signal</keyword>
<sequence>MFRSLRMALRPVIRLPFWLLALALLAPLPAMAQSEDLRDKRILLLYSYHPGFPTSDKILAGLQQAFGDYPPQLDIEYMDSKRHQDAASLENLLQLLSHKLRKRQRYDLIITADDNALDFIRHHRSRLAANTPVVFLGVNDPRKAQGMNNVSWATGVFESLSFPRMLTLAEQLMPGRRNVYVITDSRKTSQTDLHTLQQQMADFTGLNFRVLSLTQLSWDDLRLQLQNLGDQDLVLLIGAYSDRFGHELSFYDSLKLIREATPVPILHPYEHGIGQGVLGGVVVSHTEQGRQAGRMARKILAGEDIRLIPVLDKSPNLPMADEQELQRLGIDRTLLPADTRIINQSISVWHTYQAEIISASLIFALLFLLAMYLASQNIRMRLLADKVEEKTSYLRLLMETLPDLVWIKNPDGVYLTCNKRFEQFLGTSEQHITGKTDYDFADRERADLFRQHDIAAMQTPGLTVSEEHITFASDGHSELLETIKTPVYDHKTGRLLGVLGVGRNITQRKANENILRLSASVVENTIEAIMIIDADGKIVQVNRSFCDITGYSRDDVLGKTPDFLRSDGYDDDFYQQVDQALLEQGRWSGEYINRHKDGSLCPVWQTISTVKDDQDQIRNYVSVFSDISQIKQSQQEVFHLAYHDTLTNLPNRLLLRERLDQAIKHAQRNDKSFTLMFVDLDNFKNINDSQGHPEGDRLLKNVADFLKQTLREKDTVARVGGDEFVLLFDDLGEAEAAARLAQKILDTLDQPIALASGNVRVSASVGLCLFPQDGDNADDLLRNADAAMYRAKSQGRNNYQFYTETMTRDIIERVNIENELRHAISSNELSLHYQPQIDLTSGQVIGVEALLRWHNEKLGRVPPDRFIAIAEDAGLMLTIGEWVLNQAGKQARDWLDRDIPFGRIAVNIAGPQITKMNLVEQVSAMLHHCRLPATCLSLEVTETFIMQNRDSSVKQLYLLHEMGVELAIDDFGTGYSSLSYLKKLPISKLKIDKSFIRDMPEDSDDIAISNTIIALANSLGLDVIAEGVETREQAQLLLQAGCQQAQGFLYSRPLTVSQLEQYFSASPQQSIAR</sequence>
<feature type="domain" description="PAS" evidence="2">
    <location>
        <begin position="390"/>
        <end position="460"/>
    </location>
</feature>
<dbReference type="PROSITE" id="PS50887">
    <property type="entry name" value="GGDEF"/>
    <property type="match status" value="1"/>
</dbReference>
<organism evidence="6 7">
    <name type="scientific">Bacterioplanoides pacificum</name>
    <dbReference type="NCBI Taxonomy" id="1171596"/>
    <lineage>
        <taxon>Bacteria</taxon>
        <taxon>Pseudomonadati</taxon>
        <taxon>Pseudomonadota</taxon>
        <taxon>Gammaproteobacteria</taxon>
        <taxon>Oceanospirillales</taxon>
        <taxon>Oceanospirillaceae</taxon>
        <taxon>Bacterioplanoides</taxon>
    </lineage>
</organism>
<dbReference type="CDD" id="cd01949">
    <property type="entry name" value="GGDEF"/>
    <property type="match status" value="1"/>
</dbReference>
<dbReference type="RefSeq" id="WP_376866102.1">
    <property type="nucleotide sequence ID" value="NZ_JBHRYB010000005.1"/>
</dbReference>
<evidence type="ECO:0000313" key="6">
    <source>
        <dbReference type="EMBL" id="MFC3680218.1"/>
    </source>
</evidence>
<dbReference type="Gene3D" id="3.30.450.20">
    <property type="entry name" value="PAS domain"/>
    <property type="match status" value="2"/>
</dbReference>
<dbReference type="SUPFAM" id="SSF55785">
    <property type="entry name" value="PYP-like sensor domain (PAS domain)"/>
    <property type="match status" value="2"/>
</dbReference>
<dbReference type="InterPro" id="IPR000700">
    <property type="entry name" value="PAS-assoc_C"/>
</dbReference>
<dbReference type="PROSITE" id="PS50883">
    <property type="entry name" value="EAL"/>
    <property type="match status" value="1"/>
</dbReference>
<dbReference type="NCBIfam" id="TIGR00254">
    <property type="entry name" value="GGDEF"/>
    <property type="match status" value="1"/>
</dbReference>
<dbReference type="Gene3D" id="3.20.20.450">
    <property type="entry name" value="EAL domain"/>
    <property type="match status" value="1"/>
</dbReference>
<evidence type="ECO:0000256" key="1">
    <source>
        <dbReference type="SAM" id="SignalP"/>
    </source>
</evidence>
<dbReference type="NCBIfam" id="TIGR00229">
    <property type="entry name" value="sensory_box"/>
    <property type="match status" value="2"/>
</dbReference>
<dbReference type="CDD" id="cd01948">
    <property type="entry name" value="EAL"/>
    <property type="match status" value="1"/>
</dbReference>
<protein>
    <submittedName>
        <fullName evidence="6">ABC transporter substrate binding protein</fullName>
    </submittedName>
</protein>
<dbReference type="Pfam" id="PF00563">
    <property type="entry name" value="EAL"/>
    <property type="match status" value="1"/>
</dbReference>
<evidence type="ECO:0000259" key="3">
    <source>
        <dbReference type="PROSITE" id="PS50113"/>
    </source>
</evidence>
<dbReference type="PANTHER" id="PTHR44757:SF2">
    <property type="entry name" value="BIOFILM ARCHITECTURE MAINTENANCE PROTEIN MBAA"/>
    <property type="match status" value="1"/>
</dbReference>
<dbReference type="Pfam" id="PF04392">
    <property type="entry name" value="ABC_sub_bind"/>
    <property type="match status" value="1"/>
</dbReference>
<dbReference type="InterPro" id="IPR013656">
    <property type="entry name" value="PAS_4"/>
</dbReference>
<dbReference type="SMART" id="SM00267">
    <property type="entry name" value="GGDEF"/>
    <property type="match status" value="1"/>
</dbReference>
<dbReference type="SMART" id="SM00052">
    <property type="entry name" value="EAL"/>
    <property type="match status" value="1"/>
</dbReference>
<dbReference type="InterPro" id="IPR035965">
    <property type="entry name" value="PAS-like_dom_sf"/>
</dbReference>
<evidence type="ECO:0000259" key="2">
    <source>
        <dbReference type="PROSITE" id="PS50112"/>
    </source>
</evidence>
<dbReference type="InterPro" id="IPR001633">
    <property type="entry name" value="EAL_dom"/>
</dbReference>
<dbReference type="CDD" id="cd00130">
    <property type="entry name" value="PAS"/>
    <property type="match status" value="2"/>
</dbReference>
<reference evidence="7" key="1">
    <citation type="journal article" date="2019" name="Int. J. Syst. Evol. Microbiol.">
        <title>The Global Catalogue of Microorganisms (GCM) 10K type strain sequencing project: providing services to taxonomists for standard genome sequencing and annotation.</title>
        <authorList>
            <consortium name="The Broad Institute Genomics Platform"/>
            <consortium name="The Broad Institute Genome Sequencing Center for Infectious Disease"/>
            <person name="Wu L."/>
            <person name="Ma J."/>
        </authorList>
    </citation>
    <scope>NUCLEOTIDE SEQUENCE [LARGE SCALE GENOMIC DNA]</scope>
    <source>
        <strain evidence="7">KCTC 42424</strain>
    </source>
</reference>
<dbReference type="InterPro" id="IPR000160">
    <property type="entry name" value="GGDEF_dom"/>
</dbReference>
<proteinExistence type="predicted"/>
<gene>
    <name evidence="6" type="ORF">ACFOMG_08905</name>
</gene>
<evidence type="ECO:0000313" key="7">
    <source>
        <dbReference type="Proteomes" id="UP001595722"/>
    </source>
</evidence>
<feature type="domain" description="GGDEF" evidence="5">
    <location>
        <begin position="671"/>
        <end position="804"/>
    </location>
</feature>
<dbReference type="InterPro" id="IPR001610">
    <property type="entry name" value="PAC"/>
</dbReference>
<dbReference type="PROSITE" id="PS50113">
    <property type="entry name" value="PAC"/>
    <property type="match status" value="1"/>
</dbReference>
<feature type="domain" description="PAC" evidence="3">
    <location>
        <begin position="587"/>
        <end position="639"/>
    </location>
</feature>
<dbReference type="PROSITE" id="PS50112">
    <property type="entry name" value="PAS"/>
    <property type="match status" value="2"/>
</dbReference>
<dbReference type="InterPro" id="IPR043128">
    <property type="entry name" value="Rev_trsase/Diguanyl_cyclase"/>
</dbReference>
<feature type="chain" id="PRO_5045376975" evidence="1">
    <location>
        <begin position="33"/>
        <end position="1073"/>
    </location>
</feature>
<dbReference type="InterPro" id="IPR035919">
    <property type="entry name" value="EAL_sf"/>
</dbReference>
<dbReference type="PANTHER" id="PTHR44757">
    <property type="entry name" value="DIGUANYLATE CYCLASE DGCP"/>
    <property type="match status" value="1"/>
</dbReference>
<dbReference type="InterPro" id="IPR000014">
    <property type="entry name" value="PAS"/>
</dbReference>
<feature type="signal peptide" evidence="1">
    <location>
        <begin position="1"/>
        <end position="32"/>
    </location>
</feature>
<dbReference type="InterPro" id="IPR052155">
    <property type="entry name" value="Biofilm_reg_signaling"/>
</dbReference>
<keyword evidence="7" id="KW-1185">Reference proteome</keyword>
<dbReference type="InterPro" id="IPR029787">
    <property type="entry name" value="Nucleotide_cyclase"/>
</dbReference>
<comment type="caution">
    <text evidence="6">The sequence shown here is derived from an EMBL/GenBank/DDBJ whole genome shotgun (WGS) entry which is preliminary data.</text>
</comment>
<feature type="domain" description="PAS" evidence="2">
    <location>
        <begin position="521"/>
        <end position="560"/>
    </location>
</feature>